<accession>A0A8X6V8V2</accession>
<feature type="region of interest" description="Disordered" evidence="1">
    <location>
        <begin position="132"/>
        <end position="157"/>
    </location>
</feature>
<organism evidence="2 3">
    <name type="scientific">Trichonephila clavipes</name>
    <name type="common">Golden silk orbweaver</name>
    <name type="synonym">Nephila clavipes</name>
    <dbReference type="NCBI Taxonomy" id="2585209"/>
    <lineage>
        <taxon>Eukaryota</taxon>
        <taxon>Metazoa</taxon>
        <taxon>Ecdysozoa</taxon>
        <taxon>Arthropoda</taxon>
        <taxon>Chelicerata</taxon>
        <taxon>Arachnida</taxon>
        <taxon>Araneae</taxon>
        <taxon>Araneomorphae</taxon>
        <taxon>Entelegynae</taxon>
        <taxon>Araneoidea</taxon>
        <taxon>Nephilidae</taxon>
        <taxon>Trichonephila</taxon>
    </lineage>
</organism>
<dbReference type="Proteomes" id="UP000887159">
    <property type="component" value="Unassembled WGS sequence"/>
</dbReference>
<proteinExistence type="predicted"/>
<sequence length="210" mass="23981">MPSTTKEKSSSSIFTFFIDSVFEIEALCSIPHVQKSFLSSTNIQWTLPEFNSSSASLPPSRSLLGPRQCQQQALHKKFLLHPSSRILSKRKGKPYPLLYEKTTSIHIYDFLSPKRVEIFRLADDFPHCDFRASKSDPVNDETDEDEDNESSKGPSNAGTFSALETAMEWYEQQSVCCLTQLPLIKRIRDFAAKKRSCTTAQRKIRDYFPN</sequence>
<feature type="compositionally biased region" description="Acidic residues" evidence="1">
    <location>
        <begin position="138"/>
        <end position="148"/>
    </location>
</feature>
<keyword evidence="3" id="KW-1185">Reference proteome</keyword>
<dbReference type="AlphaFoldDB" id="A0A8X6V8V2"/>
<dbReference type="EMBL" id="BMAU01021239">
    <property type="protein sequence ID" value="GFY03634.1"/>
    <property type="molecule type" value="Genomic_DNA"/>
</dbReference>
<gene>
    <name evidence="2" type="primary">NCL1_52895</name>
    <name evidence="2" type="ORF">TNCV_3092601</name>
</gene>
<evidence type="ECO:0000313" key="2">
    <source>
        <dbReference type="EMBL" id="GFY03634.1"/>
    </source>
</evidence>
<protein>
    <submittedName>
        <fullName evidence="2">Uncharacterized protein</fullName>
    </submittedName>
</protein>
<name>A0A8X6V8V2_TRICX</name>
<evidence type="ECO:0000313" key="3">
    <source>
        <dbReference type="Proteomes" id="UP000887159"/>
    </source>
</evidence>
<reference evidence="2" key="1">
    <citation type="submission" date="2020-08" db="EMBL/GenBank/DDBJ databases">
        <title>Multicomponent nature underlies the extraordinary mechanical properties of spider dragline silk.</title>
        <authorList>
            <person name="Kono N."/>
            <person name="Nakamura H."/>
            <person name="Mori M."/>
            <person name="Yoshida Y."/>
            <person name="Ohtoshi R."/>
            <person name="Malay A.D."/>
            <person name="Moran D.A.P."/>
            <person name="Tomita M."/>
            <person name="Numata K."/>
            <person name="Arakawa K."/>
        </authorList>
    </citation>
    <scope>NUCLEOTIDE SEQUENCE</scope>
</reference>
<evidence type="ECO:0000256" key="1">
    <source>
        <dbReference type="SAM" id="MobiDB-lite"/>
    </source>
</evidence>
<comment type="caution">
    <text evidence="2">The sequence shown here is derived from an EMBL/GenBank/DDBJ whole genome shotgun (WGS) entry which is preliminary data.</text>
</comment>